<dbReference type="AlphaFoldDB" id="A0A1H9AZC5"/>
<evidence type="ECO:0000313" key="2">
    <source>
        <dbReference type="Proteomes" id="UP000182360"/>
    </source>
</evidence>
<dbReference type="EMBL" id="FOFU01000001">
    <property type="protein sequence ID" value="SEP81783.1"/>
    <property type="molecule type" value="Genomic_DNA"/>
</dbReference>
<proteinExistence type="predicted"/>
<dbReference type="RefSeq" id="WP_074640605.1">
    <property type="nucleotide sequence ID" value="NZ_FOFU01000001.1"/>
</dbReference>
<name>A0A1H9AZC5_9SPIR</name>
<gene>
    <name evidence="1" type="ORF">SAMN04487977_101516</name>
</gene>
<organism evidence="1 2">
    <name type="scientific">Treponema bryantii</name>
    <dbReference type="NCBI Taxonomy" id="163"/>
    <lineage>
        <taxon>Bacteria</taxon>
        <taxon>Pseudomonadati</taxon>
        <taxon>Spirochaetota</taxon>
        <taxon>Spirochaetia</taxon>
        <taxon>Spirochaetales</taxon>
        <taxon>Treponemataceae</taxon>
        <taxon>Treponema</taxon>
    </lineage>
</organism>
<accession>A0A1H9AZC5</accession>
<protein>
    <submittedName>
        <fullName evidence="1">Uncharacterized protein</fullName>
    </submittedName>
</protein>
<reference evidence="1 2" key="1">
    <citation type="submission" date="2016-10" db="EMBL/GenBank/DDBJ databases">
        <authorList>
            <person name="de Groot N.N."/>
        </authorList>
    </citation>
    <scope>NUCLEOTIDE SEQUENCE [LARGE SCALE GENOMIC DNA]</scope>
    <source>
        <strain evidence="1 2">B25</strain>
    </source>
</reference>
<keyword evidence="2" id="KW-1185">Reference proteome</keyword>
<sequence length="72" mass="8516">MTFVKVFDKDDEIVDLNVSLILKVEKRKEDFCFERAIITDVLGNKYQSLARYEDFLIKVCIDDKEVLKDLLK</sequence>
<evidence type="ECO:0000313" key="1">
    <source>
        <dbReference type="EMBL" id="SEP81783.1"/>
    </source>
</evidence>
<dbReference type="Proteomes" id="UP000182360">
    <property type="component" value="Unassembled WGS sequence"/>
</dbReference>